<evidence type="ECO:0000313" key="3">
    <source>
        <dbReference type="Proteomes" id="UP000243426"/>
    </source>
</evidence>
<dbReference type="SUPFAM" id="SSF53474">
    <property type="entry name" value="alpha/beta-Hydrolases"/>
    <property type="match status" value="1"/>
</dbReference>
<dbReference type="STRING" id="797277.SAMN05216198_3139"/>
<dbReference type="PANTHER" id="PTHR43798">
    <property type="entry name" value="MONOACYLGLYCEROL LIPASE"/>
    <property type="match status" value="1"/>
</dbReference>
<sequence>MRQIKLTWNVSHLTPYSVPVTLSGSLFAPDQAIATERPVDLLVCLHGGSCCGEYYHPSYLDPSYSFARFMTERGYLVLALDTLGMGNSSKPEPEKQLTLEMIAAASNFAARQAVGALQDGEWLQLPPHSKLRVSGLGHSMGGMLSVYQQGRFKSFERLIVAGWSNLPLELGDTDAASVQASLSDGGYIPTDRQTMRGFFHLSDVPEDLIARDDQHAGLTPVTLALAALTPGAVENEAGAIECPVLLLYGEVDVSPDPQREASFYPHASDRTVTLIGHAAHMHNMASSRLQVWQAMDTWLQAH</sequence>
<dbReference type="Pfam" id="PF12697">
    <property type="entry name" value="Abhydrolase_6"/>
    <property type="match status" value="1"/>
</dbReference>
<organism evidence="2 3">
    <name type="scientific">Halopseudomonas litoralis</name>
    <dbReference type="NCBI Taxonomy" id="797277"/>
    <lineage>
        <taxon>Bacteria</taxon>
        <taxon>Pseudomonadati</taxon>
        <taxon>Pseudomonadota</taxon>
        <taxon>Gammaproteobacteria</taxon>
        <taxon>Pseudomonadales</taxon>
        <taxon>Pseudomonadaceae</taxon>
        <taxon>Halopseudomonas</taxon>
    </lineage>
</organism>
<dbReference type="GO" id="GO:0047372">
    <property type="term" value="F:monoacylglycerol lipase activity"/>
    <property type="evidence" value="ECO:0007669"/>
    <property type="project" value="TreeGrafter"/>
</dbReference>
<dbReference type="GO" id="GO:0046464">
    <property type="term" value="P:acylglycerol catabolic process"/>
    <property type="evidence" value="ECO:0007669"/>
    <property type="project" value="TreeGrafter"/>
</dbReference>
<dbReference type="GO" id="GO:0016020">
    <property type="term" value="C:membrane"/>
    <property type="evidence" value="ECO:0007669"/>
    <property type="project" value="TreeGrafter"/>
</dbReference>
<proteinExistence type="predicted"/>
<dbReference type="PANTHER" id="PTHR43798:SF5">
    <property type="entry name" value="MONOACYLGLYCEROL LIPASE ABHD6"/>
    <property type="match status" value="1"/>
</dbReference>
<evidence type="ECO:0000259" key="1">
    <source>
        <dbReference type="Pfam" id="PF12697"/>
    </source>
</evidence>
<feature type="domain" description="AB hydrolase-1" evidence="1">
    <location>
        <begin position="42"/>
        <end position="283"/>
    </location>
</feature>
<dbReference type="AlphaFoldDB" id="A0A1H1W574"/>
<dbReference type="InterPro" id="IPR000073">
    <property type="entry name" value="AB_hydrolase_1"/>
</dbReference>
<dbReference type="EMBL" id="LT629748">
    <property type="protein sequence ID" value="SDS91666.1"/>
    <property type="molecule type" value="Genomic_DNA"/>
</dbReference>
<dbReference type="InterPro" id="IPR050266">
    <property type="entry name" value="AB_hydrolase_sf"/>
</dbReference>
<keyword evidence="2" id="KW-0378">Hydrolase</keyword>
<protein>
    <submittedName>
        <fullName evidence="2">Lysophospholipase, alpha-beta hydrolase superfamily</fullName>
    </submittedName>
</protein>
<gene>
    <name evidence="2" type="ORF">SAMN05216198_3139</name>
</gene>
<dbReference type="RefSeq" id="WP_090274871.1">
    <property type="nucleotide sequence ID" value="NZ_LT629748.1"/>
</dbReference>
<dbReference type="Proteomes" id="UP000243426">
    <property type="component" value="Chromosome I"/>
</dbReference>
<name>A0A1H1W574_9GAMM</name>
<reference evidence="3" key="1">
    <citation type="submission" date="2016-10" db="EMBL/GenBank/DDBJ databases">
        <authorList>
            <person name="Varghese N."/>
            <person name="Submissions S."/>
        </authorList>
    </citation>
    <scope>NUCLEOTIDE SEQUENCE [LARGE SCALE GENOMIC DNA]</scope>
    <source>
        <strain evidence="3">2SM5</strain>
    </source>
</reference>
<evidence type="ECO:0000313" key="2">
    <source>
        <dbReference type="EMBL" id="SDS91666.1"/>
    </source>
</evidence>
<dbReference type="OrthoDB" id="4512892at2"/>
<accession>A0A1H1W574</accession>
<keyword evidence="3" id="KW-1185">Reference proteome</keyword>
<dbReference type="InterPro" id="IPR029058">
    <property type="entry name" value="AB_hydrolase_fold"/>
</dbReference>
<dbReference type="Gene3D" id="3.40.50.1820">
    <property type="entry name" value="alpha/beta hydrolase"/>
    <property type="match status" value="1"/>
</dbReference>